<sequence>MTQITVLPSEILLQIFGEIDIADIYNLKRTCRLFNEISSRSRHTCLFKVDAPGHPTWKLLKYLLRNQHVGKQITEIHVEWHRCGLGENDLFGRGQWTWTDREIGKIHDICEGVSSSTTNPLKCAIIGGINSEALLPLLLILTPNLKYLDLGIVNGELITHNPYDNFVQRDVMDTFLKLYNENNRLRCLYPSTSFEEWCAAHGFNFFSTAGEPLPPRRDRTSSSVGILCRRYFRSWSSDHIPSDGLGKTGSTWLQHCAVRGASQFPGLRSLKHFRCTTNNYSLQTDASHYHILMCQNMETVLIDGCFLTQGLSLGRRWQWEDFFYTKSPDMADVKKSSRLRKVELLRGHFTESDLELLAKMTVNLEYLAIERVADDYSQKELFLDHIIKLFLENNRKLSMGSIMIMDFTGRAWGNGSFGGIN</sequence>
<dbReference type="SUPFAM" id="SSF81383">
    <property type="entry name" value="F-box domain"/>
    <property type="match status" value="1"/>
</dbReference>
<dbReference type="AlphaFoldDB" id="A0AAV9W9Y7"/>
<organism evidence="2 3">
    <name type="scientific">Arthrobotrys musiformis</name>
    <dbReference type="NCBI Taxonomy" id="47236"/>
    <lineage>
        <taxon>Eukaryota</taxon>
        <taxon>Fungi</taxon>
        <taxon>Dikarya</taxon>
        <taxon>Ascomycota</taxon>
        <taxon>Pezizomycotina</taxon>
        <taxon>Orbiliomycetes</taxon>
        <taxon>Orbiliales</taxon>
        <taxon>Orbiliaceae</taxon>
        <taxon>Arthrobotrys</taxon>
    </lineage>
</organism>
<dbReference type="InterPro" id="IPR001810">
    <property type="entry name" value="F-box_dom"/>
</dbReference>
<dbReference type="PROSITE" id="PS50181">
    <property type="entry name" value="FBOX"/>
    <property type="match status" value="1"/>
</dbReference>
<dbReference type="EMBL" id="JAVHJL010000005">
    <property type="protein sequence ID" value="KAK6503871.1"/>
    <property type="molecule type" value="Genomic_DNA"/>
</dbReference>
<evidence type="ECO:0000313" key="2">
    <source>
        <dbReference type="EMBL" id="KAK6503871.1"/>
    </source>
</evidence>
<dbReference type="InterPro" id="IPR036047">
    <property type="entry name" value="F-box-like_dom_sf"/>
</dbReference>
<evidence type="ECO:0000313" key="3">
    <source>
        <dbReference type="Proteomes" id="UP001370758"/>
    </source>
</evidence>
<proteinExistence type="predicted"/>
<comment type="caution">
    <text evidence="2">The sequence shown here is derived from an EMBL/GenBank/DDBJ whole genome shotgun (WGS) entry which is preliminary data.</text>
</comment>
<accession>A0AAV9W9Y7</accession>
<feature type="domain" description="F-box" evidence="1">
    <location>
        <begin position="1"/>
        <end position="60"/>
    </location>
</feature>
<dbReference type="Pfam" id="PF12937">
    <property type="entry name" value="F-box-like"/>
    <property type="match status" value="1"/>
</dbReference>
<gene>
    <name evidence="2" type="ORF">TWF481_008874</name>
</gene>
<dbReference type="CDD" id="cd09917">
    <property type="entry name" value="F-box_SF"/>
    <property type="match status" value="1"/>
</dbReference>
<evidence type="ECO:0000259" key="1">
    <source>
        <dbReference type="PROSITE" id="PS50181"/>
    </source>
</evidence>
<protein>
    <recommendedName>
        <fullName evidence="1">F-box domain-containing protein</fullName>
    </recommendedName>
</protein>
<reference evidence="2 3" key="1">
    <citation type="submission" date="2023-08" db="EMBL/GenBank/DDBJ databases">
        <authorList>
            <person name="Palmer J.M."/>
        </authorList>
    </citation>
    <scope>NUCLEOTIDE SEQUENCE [LARGE SCALE GENOMIC DNA]</scope>
    <source>
        <strain evidence="2 3">TWF481</strain>
    </source>
</reference>
<dbReference type="Gene3D" id="1.20.1280.50">
    <property type="match status" value="1"/>
</dbReference>
<keyword evidence="3" id="KW-1185">Reference proteome</keyword>
<name>A0AAV9W9Y7_9PEZI</name>
<dbReference type="Proteomes" id="UP001370758">
    <property type="component" value="Unassembled WGS sequence"/>
</dbReference>